<keyword evidence="4 7" id="KW-0862">Zinc</keyword>
<name>A0A0B1SQ81_OESDE</name>
<dbReference type="OrthoDB" id="5852342at2759"/>
<keyword evidence="5 7" id="KW-0482">Metalloprotease</keyword>
<evidence type="ECO:0000313" key="10">
    <source>
        <dbReference type="EMBL" id="KHJ85375.1"/>
    </source>
</evidence>
<keyword evidence="2 7" id="KW-0479">Metal-binding</keyword>
<keyword evidence="3 7" id="KW-0378">Hydrolase</keyword>
<feature type="binding site" evidence="7">
    <location>
        <position position="72"/>
    </location>
    <ligand>
        <name>Zn(2+)</name>
        <dbReference type="ChEBI" id="CHEBI:29105"/>
        <note>catalytic</note>
    </ligand>
</feature>
<dbReference type="Proteomes" id="UP000053660">
    <property type="component" value="Unassembled WGS sequence"/>
</dbReference>
<feature type="binding site" evidence="7">
    <location>
        <position position="76"/>
    </location>
    <ligand>
        <name>Zn(2+)</name>
        <dbReference type="ChEBI" id="CHEBI:29105"/>
        <note>catalytic</note>
    </ligand>
</feature>
<comment type="cofactor">
    <cofactor evidence="7 8">
        <name>Zn(2+)</name>
        <dbReference type="ChEBI" id="CHEBI:29105"/>
    </cofactor>
    <text evidence="7 8">Binds 1 zinc ion per subunit.</text>
</comment>
<keyword evidence="11" id="KW-1185">Reference proteome</keyword>
<dbReference type="PROSITE" id="PS51864">
    <property type="entry name" value="ASTACIN"/>
    <property type="match status" value="1"/>
</dbReference>
<dbReference type="GO" id="GO:0008270">
    <property type="term" value="F:zinc ion binding"/>
    <property type="evidence" value="ECO:0007669"/>
    <property type="project" value="UniProtKB-UniRule"/>
</dbReference>
<dbReference type="PANTHER" id="PTHR10127">
    <property type="entry name" value="DISCOIDIN, CUB, EGF, LAMININ , AND ZINC METALLOPROTEASE DOMAIN CONTAINING"/>
    <property type="match status" value="1"/>
</dbReference>
<keyword evidence="1 7" id="KW-0645">Protease</keyword>
<proteinExistence type="predicted"/>
<accession>A0A0B1SQ81</accession>
<dbReference type="Gene3D" id="3.40.390.10">
    <property type="entry name" value="Collagenase (Catalytic Domain)"/>
    <property type="match status" value="1"/>
</dbReference>
<gene>
    <name evidence="10" type="ORF">OESDEN_14902</name>
</gene>
<feature type="binding site" evidence="7">
    <location>
        <position position="82"/>
    </location>
    <ligand>
        <name>Zn(2+)</name>
        <dbReference type="ChEBI" id="CHEBI:29105"/>
        <note>catalytic</note>
    </ligand>
</feature>
<evidence type="ECO:0000256" key="1">
    <source>
        <dbReference type="ARBA" id="ARBA00022670"/>
    </source>
</evidence>
<protein>
    <recommendedName>
        <fullName evidence="8">Metalloendopeptidase</fullName>
        <ecNumber evidence="8">3.4.24.-</ecNumber>
    </recommendedName>
</protein>
<organism evidence="10 11">
    <name type="scientific">Oesophagostomum dentatum</name>
    <name type="common">Nodular worm</name>
    <dbReference type="NCBI Taxonomy" id="61180"/>
    <lineage>
        <taxon>Eukaryota</taxon>
        <taxon>Metazoa</taxon>
        <taxon>Ecdysozoa</taxon>
        <taxon>Nematoda</taxon>
        <taxon>Chromadorea</taxon>
        <taxon>Rhabditida</taxon>
        <taxon>Rhabditina</taxon>
        <taxon>Rhabditomorpha</taxon>
        <taxon>Strongyloidea</taxon>
        <taxon>Strongylidae</taxon>
        <taxon>Oesophagostomum</taxon>
    </lineage>
</organism>
<feature type="domain" description="Peptidase M12A" evidence="9">
    <location>
        <begin position="1"/>
        <end position="175"/>
    </location>
</feature>
<dbReference type="SMART" id="SM00235">
    <property type="entry name" value="ZnMc"/>
    <property type="match status" value="1"/>
</dbReference>
<dbReference type="PRINTS" id="PR00480">
    <property type="entry name" value="ASTACIN"/>
</dbReference>
<evidence type="ECO:0000259" key="9">
    <source>
        <dbReference type="PROSITE" id="PS51864"/>
    </source>
</evidence>
<evidence type="ECO:0000313" key="11">
    <source>
        <dbReference type="Proteomes" id="UP000053660"/>
    </source>
</evidence>
<evidence type="ECO:0000256" key="6">
    <source>
        <dbReference type="ARBA" id="ARBA00023157"/>
    </source>
</evidence>
<dbReference type="SUPFAM" id="SSF55486">
    <property type="entry name" value="Metalloproteases ('zincins'), catalytic domain"/>
    <property type="match status" value="1"/>
</dbReference>
<dbReference type="GO" id="GO:0004222">
    <property type="term" value="F:metalloendopeptidase activity"/>
    <property type="evidence" value="ECO:0007669"/>
    <property type="project" value="UniProtKB-UniRule"/>
</dbReference>
<evidence type="ECO:0000256" key="7">
    <source>
        <dbReference type="PROSITE-ProRule" id="PRU01211"/>
    </source>
</evidence>
<dbReference type="Pfam" id="PF01400">
    <property type="entry name" value="Astacin"/>
    <property type="match status" value="1"/>
</dbReference>
<dbReference type="GO" id="GO:0006508">
    <property type="term" value="P:proteolysis"/>
    <property type="evidence" value="ECO:0007669"/>
    <property type="project" value="UniProtKB-KW"/>
</dbReference>
<dbReference type="InterPro" id="IPR024079">
    <property type="entry name" value="MetalloPept_cat_dom_sf"/>
</dbReference>
<sequence length="196" mass="22355">MKEFSYAVQAWKQDTCVEFEKIDPPSNELEAKKDALRVTADEPGCASHPGKLGGEQPLILGDGCESFAHIAHELGHALGLYHTMARHDRNKYVTVRPKTMEKKYRVELKKQTKKDNNNYGVGYDYGSIMHYPSKNVFSNYQPSIIPSDRRYMSTLGSEMISFVDLWIVNKLYSCEGTIHFYIKAAKVTITCQLHQK</sequence>
<evidence type="ECO:0000256" key="2">
    <source>
        <dbReference type="ARBA" id="ARBA00022723"/>
    </source>
</evidence>
<evidence type="ECO:0000256" key="8">
    <source>
        <dbReference type="RuleBase" id="RU361183"/>
    </source>
</evidence>
<keyword evidence="6" id="KW-1015">Disulfide bond</keyword>
<dbReference type="AlphaFoldDB" id="A0A0B1SQ81"/>
<evidence type="ECO:0000256" key="5">
    <source>
        <dbReference type="ARBA" id="ARBA00023049"/>
    </source>
</evidence>
<evidence type="ECO:0000256" key="4">
    <source>
        <dbReference type="ARBA" id="ARBA00022833"/>
    </source>
</evidence>
<evidence type="ECO:0000256" key="3">
    <source>
        <dbReference type="ARBA" id="ARBA00022801"/>
    </source>
</evidence>
<reference evidence="10 11" key="1">
    <citation type="submission" date="2014-03" db="EMBL/GenBank/DDBJ databases">
        <title>Draft genome of the hookworm Oesophagostomum dentatum.</title>
        <authorList>
            <person name="Mitreva M."/>
        </authorList>
    </citation>
    <scope>NUCLEOTIDE SEQUENCE [LARGE SCALE GENOMIC DNA]</scope>
    <source>
        <strain evidence="10 11">OD-Hann</strain>
    </source>
</reference>
<dbReference type="EMBL" id="KN564145">
    <property type="protein sequence ID" value="KHJ85375.1"/>
    <property type="molecule type" value="Genomic_DNA"/>
</dbReference>
<dbReference type="InterPro" id="IPR006026">
    <property type="entry name" value="Peptidase_Metallo"/>
</dbReference>
<feature type="active site" evidence="7">
    <location>
        <position position="73"/>
    </location>
</feature>
<comment type="caution">
    <text evidence="7">Lacks conserved residue(s) required for the propagation of feature annotation.</text>
</comment>
<dbReference type="EC" id="3.4.24.-" evidence="8"/>
<dbReference type="InterPro" id="IPR001506">
    <property type="entry name" value="Peptidase_M12A"/>
</dbReference>
<dbReference type="PANTHER" id="PTHR10127:SF780">
    <property type="entry name" value="METALLOENDOPEPTIDASE"/>
    <property type="match status" value="1"/>
</dbReference>